<feature type="domain" description="NB-ARC" evidence="6">
    <location>
        <begin position="214"/>
        <end position="368"/>
    </location>
</feature>
<dbReference type="Gene3D" id="1.10.8.430">
    <property type="entry name" value="Helical domain of apoptotic protease-activating factors"/>
    <property type="match status" value="1"/>
</dbReference>
<keyword evidence="4" id="KW-0067">ATP-binding</keyword>
<dbReference type="InterPro" id="IPR038005">
    <property type="entry name" value="RX-like_CC"/>
</dbReference>
<dbReference type="AlphaFoldDB" id="A0A9Q0KP71"/>
<reference evidence="10" key="1">
    <citation type="journal article" date="2023" name="Plant J.">
        <title>The genome of the king protea, Protea cynaroides.</title>
        <authorList>
            <person name="Chang J."/>
            <person name="Duong T.A."/>
            <person name="Schoeman C."/>
            <person name="Ma X."/>
            <person name="Roodt D."/>
            <person name="Barker N."/>
            <person name="Li Z."/>
            <person name="Van de Peer Y."/>
            <person name="Mizrachi E."/>
        </authorList>
    </citation>
    <scope>NUCLEOTIDE SEQUENCE</scope>
    <source>
        <tissue evidence="10">Young leaves</tissue>
    </source>
</reference>
<evidence type="ECO:0000259" key="6">
    <source>
        <dbReference type="Pfam" id="PF00931"/>
    </source>
</evidence>
<dbReference type="InterPro" id="IPR042197">
    <property type="entry name" value="Apaf_helical"/>
</dbReference>
<dbReference type="InterPro" id="IPR027417">
    <property type="entry name" value="P-loop_NTPase"/>
</dbReference>
<proteinExistence type="predicted"/>
<dbReference type="GO" id="GO:0051707">
    <property type="term" value="P:response to other organism"/>
    <property type="evidence" value="ECO:0007669"/>
    <property type="project" value="UniProtKB-ARBA"/>
</dbReference>
<dbReference type="Gene3D" id="1.10.10.10">
    <property type="entry name" value="Winged helix-like DNA-binding domain superfamily/Winged helix DNA-binding domain"/>
    <property type="match status" value="1"/>
</dbReference>
<evidence type="ECO:0000313" key="11">
    <source>
        <dbReference type="Proteomes" id="UP001141806"/>
    </source>
</evidence>
<feature type="domain" description="Disease resistance protein winged helix" evidence="8">
    <location>
        <begin position="458"/>
        <end position="532"/>
    </location>
</feature>
<dbReference type="Pfam" id="PF23559">
    <property type="entry name" value="WHD_DRP"/>
    <property type="match status" value="1"/>
</dbReference>
<dbReference type="GO" id="GO:0006952">
    <property type="term" value="P:defense response"/>
    <property type="evidence" value="ECO:0007669"/>
    <property type="project" value="UniProtKB-KW"/>
</dbReference>
<dbReference type="InterPro" id="IPR055414">
    <property type="entry name" value="LRR_R13L4/SHOC2-like"/>
</dbReference>
<dbReference type="PRINTS" id="PR00364">
    <property type="entry name" value="DISEASERSIST"/>
</dbReference>
<dbReference type="OrthoDB" id="1699190at2759"/>
<dbReference type="InterPro" id="IPR041118">
    <property type="entry name" value="Rx_N"/>
</dbReference>
<evidence type="ECO:0000259" key="8">
    <source>
        <dbReference type="Pfam" id="PF23559"/>
    </source>
</evidence>
<feature type="region of interest" description="Disordered" evidence="5">
    <location>
        <begin position="779"/>
        <end position="829"/>
    </location>
</feature>
<dbReference type="CDD" id="cd14798">
    <property type="entry name" value="RX-CC_like"/>
    <property type="match status" value="1"/>
</dbReference>
<dbReference type="PANTHER" id="PTHR36766:SF40">
    <property type="entry name" value="DISEASE RESISTANCE PROTEIN RGA3"/>
    <property type="match status" value="1"/>
</dbReference>
<dbReference type="PANTHER" id="PTHR36766">
    <property type="entry name" value="PLANT BROAD-SPECTRUM MILDEW RESISTANCE PROTEIN RPW8"/>
    <property type="match status" value="1"/>
</dbReference>
<keyword evidence="11" id="KW-1185">Reference proteome</keyword>
<evidence type="ECO:0008006" key="12">
    <source>
        <dbReference type="Google" id="ProtNLM"/>
    </source>
</evidence>
<name>A0A9Q0KP71_9MAGN</name>
<dbReference type="InterPro" id="IPR058922">
    <property type="entry name" value="WHD_DRP"/>
</dbReference>
<organism evidence="10 11">
    <name type="scientific">Protea cynaroides</name>
    <dbReference type="NCBI Taxonomy" id="273540"/>
    <lineage>
        <taxon>Eukaryota</taxon>
        <taxon>Viridiplantae</taxon>
        <taxon>Streptophyta</taxon>
        <taxon>Embryophyta</taxon>
        <taxon>Tracheophyta</taxon>
        <taxon>Spermatophyta</taxon>
        <taxon>Magnoliopsida</taxon>
        <taxon>Proteales</taxon>
        <taxon>Proteaceae</taxon>
        <taxon>Protea</taxon>
    </lineage>
</organism>
<evidence type="ECO:0000256" key="3">
    <source>
        <dbReference type="ARBA" id="ARBA00022821"/>
    </source>
</evidence>
<dbReference type="SUPFAM" id="SSF52540">
    <property type="entry name" value="P-loop containing nucleoside triphosphate hydrolases"/>
    <property type="match status" value="1"/>
</dbReference>
<dbReference type="InterPro" id="IPR032675">
    <property type="entry name" value="LRR_dom_sf"/>
</dbReference>
<keyword evidence="1" id="KW-0677">Repeat</keyword>
<dbReference type="Pfam" id="PF23598">
    <property type="entry name" value="LRR_14"/>
    <property type="match status" value="1"/>
</dbReference>
<dbReference type="Gene3D" id="1.20.5.4130">
    <property type="match status" value="1"/>
</dbReference>
<comment type="caution">
    <text evidence="10">The sequence shown here is derived from an EMBL/GenBank/DDBJ whole genome shotgun (WGS) entry which is preliminary data.</text>
</comment>
<keyword evidence="3" id="KW-0611">Plant defense</keyword>
<dbReference type="Pfam" id="PF18052">
    <property type="entry name" value="Rx_N"/>
    <property type="match status" value="1"/>
</dbReference>
<feature type="compositionally biased region" description="Basic and acidic residues" evidence="5">
    <location>
        <begin position="779"/>
        <end position="814"/>
    </location>
</feature>
<dbReference type="InterPro" id="IPR002182">
    <property type="entry name" value="NB-ARC"/>
</dbReference>
<evidence type="ECO:0000256" key="1">
    <source>
        <dbReference type="ARBA" id="ARBA00022737"/>
    </source>
</evidence>
<dbReference type="Pfam" id="PF00931">
    <property type="entry name" value="NB-ARC"/>
    <property type="match status" value="1"/>
</dbReference>
<dbReference type="EMBL" id="JAMYWD010000004">
    <property type="protein sequence ID" value="KAJ4973846.1"/>
    <property type="molecule type" value="Genomic_DNA"/>
</dbReference>
<dbReference type="InterPro" id="IPR036388">
    <property type="entry name" value="WH-like_DNA-bd_sf"/>
</dbReference>
<evidence type="ECO:0000259" key="7">
    <source>
        <dbReference type="Pfam" id="PF18052"/>
    </source>
</evidence>
<accession>A0A9Q0KP71</accession>
<sequence>MVDAFVSSVIKQLAMIIQKEIEQEVRLVMNVQKDVKKLTHTFMKIQAVLKDAEKRQIEENSVQLWLQDLRDLAYDIDDVVDEWKTEIYLKSIVEGVHTSPTTKVCSSNLFSLSCYPSFMRIGLRRDIGHRIKEINERLNGIASEKDRFGFSETSRNESVVESRRRLETSSLVDVNEVFGRTRDKDIIISELLVSDEGSHPQQEVVSAARVVPPIISIVGMPGLGKTTLAQLVFNDDRVINHFNKRIWVHVSKSFDKMTVAMNIIREISGVNIDGHEHISWESMHRQLDSCVAGKHFLLMLDDVWNEDRKLWDPLWFSLKKGSPGSKIMFTTRNEKVAMMMGSTYVHRLKILSNEDCWSLLRHYAFMGREKEESDKLKEIGVELVKKCNGLPLSAKTLGSLLCFKKTRQDWESILVSDLWSVVSSTFDHNSVLPALLLSYYELSSHLKQCFALSSISGPRGSTFTKQYMIRIWMAQGFLGNSLVASSEDLLAIGGEYFDNLVMRSLFQKSIKTLEWNNEFRVYVMHDLVHDFAKSLVENECFTFAVKEYATKAFQEFNFSRARHLFLATEGIKEIPSFFYKAKNLRTLIITGHIPSVSSELFLRLTCLRTLDLGGTYIEEFPNEIEKLIHLRYLNLADARFKELPKTVFNLCNLQVLLLNRCRNLCKLPDGIDRLVNLIELNVGKCHQLSYLPEKIGRLSRLRRLSNFIIGTGVERGGCKMRELKDLNLLKGSLDIIGLGRVENGNEAAMADLKNKQYLYALYLFFDRYTGLSLVDEYSRDQEGENKEKEEVVDGEGKTERREEEEVVDGEGKTEGEEEEIMNGEGNTKEEEEKLMEEICCRGWRMCSKVFNQIQILRNYQLMTTPGPYSPSGWLIMRPS</sequence>
<feature type="domain" description="Disease resistance N-terminal" evidence="7">
    <location>
        <begin position="5"/>
        <end position="90"/>
    </location>
</feature>
<dbReference type="GO" id="GO:0043531">
    <property type="term" value="F:ADP binding"/>
    <property type="evidence" value="ECO:0007669"/>
    <property type="project" value="InterPro"/>
</dbReference>
<evidence type="ECO:0000313" key="10">
    <source>
        <dbReference type="EMBL" id="KAJ4973846.1"/>
    </source>
</evidence>
<dbReference type="Proteomes" id="UP001141806">
    <property type="component" value="Unassembled WGS sequence"/>
</dbReference>
<dbReference type="FunFam" id="3.40.50.300:FF:001091">
    <property type="entry name" value="Probable disease resistance protein At1g61300"/>
    <property type="match status" value="1"/>
</dbReference>
<evidence type="ECO:0000259" key="9">
    <source>
        <dbReference type="Pfam" id="PF23598"/>
    </source>
</evidence>
<dbReference type="Gene3D" id="3.80.10.10">
    <property type="entry name" value="Ribonuclease Inhibitor"/>
    <property type="match status" value="1"/>
</dbReference>
<gene>
    <name evidence="10" type="ORF">NE237_007020</name>
</gene>
<dbReference type="SUPFAM" id="SSF52058">
    <property type="entry name" value="L domain-like"/>
    <property type="match status" value="1"/>
</dbReference>
<feature type="domain" description="Disease resistance R13L4/SHOC-2-like LRR" evidence="9">
    <location>
        <begin position="585"/>
        <end position="733"/>
    </location>
</feature>
<evidence type="ECO:0000256" key="2">
    <source>
        <dbReference type="ARBA" id="ARBA00022741"/>
    </source>
</evidence>
<dbReference type="Gene3D" id="3.40.50.300">
    <property type="entry name" value="P-loop containing nucleotide triphosphate hydrolases"/>
    <property type="match status" value="1"/>
</dbReference>
<keyword evidence="2" id="KW-0547">Nucleotide-binding</keyword>
<evidence type="ECO:0000256" key="5">
    <source>
        <dbReference type="SAM" id="MobiDB-lite"/>
    </source>
</evidence>
<protein>
    <recommendedName>
        <fullName evidence="12">Disease resistance protein RGA3</fullName>
    </recommendedName>
</protein>
<evidence type="ECO:0000256" key="4">
    <source>
        <dbReference type="ARBA" id="ARBA00022840"/>
    </source>
</evidence>
<dbReference type="GO" id="GO:0005524">
    <property type="term" value="F:ATP binding"/>
    <property type="evidence" value="ECO:0007669"/>
    <property type="project" value="UniProtKB-KW"/>
</dbReference>